<keyword evidence="2" id="KW-1185">Reference proteome</keyword>
<dbReference type="EMBL" id="SMOL01000781">
    <property type="protein sequence ID" value="KAB2596072.1"/>
    <property type="molecule type" value="Genomic_DNA"/>
</dbReference>
<sequence length="192" mass="21099">MATSNFSVSIQLFIDTNRKKVLFAEAGKDFVDLLFGLLSLSDGAVIKLLSGHGMVRCLDKIYGSLENLSPKYTLPNLDKNILLLHPCVEEGYVRDFTYMVMDDLEVKPLSTVSILDVLIKSGVKDVGKLDVVVVHLGWQEGVELLRGSLLSNTNLTGLFLGEEVLPTILLVKLMGNDNKCKATAVYFLDSTC</sequence>
<dbReference type="OrthoDB" id="2014278at2759"/>
<reference evidence="2" key="2">
    <citation type="submission" date="2019-10" db="EMBL/GenBank/DDBJ databases">
        <title>A de novo genome assembly of a pear dwarfing rootstock.</title>
        <authorList>
            <person name="Wang F."/>
            <person name="Wang J."/>
            <person name="Li S."/>
            <person name="Zhang Y."/>
            <person name="Fang M."/>
            <person name="Ma L."/>
            <person name="Zhao Y."/>
            <person name="Jiang S."/>
        </authorList>
    </citation>
    <scope>NUCLEOTIDE SEQUENCE [LARGE SCALE GENOMIC DNA]</scope>
</reference>
<gene>
    <name evidence="1" type="ORF">D8674_031522</name>
</gene>
<evidence type="ECO:0000313" key="2">
    <source>
        <dbReference type="Proteomes" id="UP000327157"/>
    </source>
</evidence>
<reference evidence="1 2" key="3">
    <citation type="submission" date="2019-11" db="EMBL/GenBank/DDBJ databases">
        <title>A de novo genome assembly of a pear dwarfing rootstock.</title>
        <authorList>
            <person name="Wang F."/>
            <person name="Wang J."/>
            <person name="Li S."/>
            <person name="Zhang Y."/>
            <person name="Fang M."/>
            <person name="Ma L."/>
            <person name="Zhao Y."/>
            <person name="Jiang S."/>
        </authorList>
    </citation>
    <scope>NUCLEOTIDE SEQUENCE [LARGE SCALE GENOMIC DNA]</scope>
    <source>
        <strain evidence="1">S2</strain>
        <tissue evidence="1">Leaf</tissue>
    </source>
</reference>
<organism evidence="1 2">
    <name type="scientific">Pyrus ussuriensis x Pyrus communis</name>
    <dbReference type="NCBI Taxonomy" id="2448454"/>
    <lineage>
        <taxon>Eukaryota</taxon>
        <taxon>Viridiplantae</taxon>
        <taxon>Streptophyta</taxon>
        <taxon>Embryophyta</taxon>
        <taxon>Tracheophyta</taxon>
        <taxon>Spermatophyta</taxon>
        <taxon>Magnoliopsida</taxon>
        <taxon>eudicotyledons</taxon>
        <taxon>Gunneridae</taxon>
        <taxon>Pentapetalae</taxon>
        <taxon>rosids</taxon>
        <taxon>fabids</taxon>
        <taxon>Rosales</taxon>
        <taxon>Rosaceae</taxon>
        <taxon>Amygdaloideae</taxon>
        <taxon>Maleae</taxon>
        <taxon>Pyrus</taxon>
    </lineage>
</organism>
<dbReference type="Proteomes" id="UP000327157">
    <property type="component" value="Chromosome 7"/>
</dbReference>
<comment type="caution">
    <text evidence="1">The sequence shown here is derived from an EMBL/GenBank/DDBJ whole genome shotgun (WGS) entry which is preliminary data.</text>
</comment>
<proteinExistence type="predicted"/>
<protein>
    <submittedName>
        <fullName evidence="1">Uncharacterized protein</fullName>
    </submittedName>
</protein>
<reference evidence="1 2" key="1">
    <citation type="submission" date="2019-09" db="EMBL/GenBank/DDBJ databases">
        <authorList>
            <person name="Ou C."/>
        </authorList>
    </citation>
    <scope>NUCLEOTIDE SEQUENCE [LARGE SCALE GENOMIC DNA]</scope>
    <source>
        <strain evidence="1">S2</strain>
        <tissue evidence="1">Leaf</tissue>
    </source>
</reference>
<dbReference type="PANTHER" id="PTHR33103:SF19">
    <property type="entry name" value="OS09G0544700 PROTEIN"/>
    <property type="match status" value="1"/>
</dbReference>
<name>A0A5N5F483_9ROSA</name>
<dbReference type="InterPro" id="IPR007750">
    <property type="entry name" value="DUF674"/>
</dbReference>
<dbReference type="Pfam" id="PF05056">
    <property type="entry name" value="DUF674"/>
    <property type="match status" value="2"/>
</dbReference>
<dbReference type="PANTHER" id="PTHR33103">
    <property type="entry name" value="OS01G0153900 PROTEIN"/>
    <property type="match status" value="1"/>
</dbReference>
<dbReference type="AlphaFoldDB" id="A0A5N5F483"/>
<evidence type="ECO:0000313" key="1">
    <source>
        <dbReference type="EMBL" id="KAB2596072.1"/>
    </source>
</evidence>
<accession>A0A5N5F483</accession>